<dbReference type="InterPro" id="IPR009075">
    <property type="entry name" value="AcylCo_DH/oxidase_C"/>
</dbReference>
<evidence type="ECO:0000259" key="6">
    <source>
        <dbReference type="Pfam" id="PF00441"/>
    </source>
</evidence>
<dbReference type="Pfam" id="PF00441">
    <property type="entry name" value="Acyl-CoA_dh_1"/>
    <property type="match status" value="1"/>
</dbReference>
<dbReference type="FunFam" id="1.20.140.10:FF:000004">
    <property type="entry name" value="Acyl-CoA dehydrogenase FadE25"/>
    <property type="match status" value="1"/>
</dbReference>
<dbReference type="Pfam" id="PF02770">
    <property type="entry name" value="Acyl-CoA_dh_M"/>
    <property type="match status" value="1"/>
</dbReference>
<sequence>MAFQLTAEQEMVRLMARDFARKELEPSAALREKEGVFPLDVVRKMGGLGLLGMMVPTEYGGSDAGAVSYCLALEEIASACASTAVTMSVANLSTEPLLKFGDESQKQRYLVPLASGKALGCFAVTEPGAGSDPGGLMLKAEEKGGCYLLNGTKVFITHGEYADVVNLVARTGPDKGNKGLSAFVVEKGTPGFSVGKREDKMGLRASNTVELVFEDCLVPAENLVGRPGQGFKIAMTALDSGRIGIASQAVGIARACLKEALEYARQRRQFGRSISSFQAIQWAISDMATGIEAAHLLTLAAADDKDHGLPFTQSASMAKLFASEMANRAAYQALQIHGGYGYMKEFKVERLYRDARATTIYEGTSEIQRLVIARELLRG</sequence>
<name>A0A485M5P1_9ZZZZ</name>
<feature type="domain" description="Acyl-CoA dehydrogenase/oxidase C-terminal" evidence="6">
    <location>
        <begin position="228"/>
        <end position="377"/>
    </location>
</feature>
<dbReference type="InterPro" id="IPR036250">
    <property type="entry name" value="AcylCo_DH-like_C"/>
</dbReference>
<dbReference type="InterPro" id="IPR046373">
    <property type="entry name" value="Acyl-CoA_Oxase/DH_mid-dom_sf"/>
</dbReference>
<evidence type="ECO:0000256" key="2">
    <source>
        <dbReference type="ARBA" id="ARBA00009347"/>
    </source>
</evidence>
<comment type="cofactor">
    <cofactor evidence="1">
        <name>FAD</name>
        <dbReference type="ChEBI" id="CHEBI:57692"/>
    </cofactor>
</comment>
<dbReference type="PROSITE" id="PS00072">
    <property type="entry name" value="ACYL_COA_DH_1"/>
    <property type="match status" value="1"/>
</dbReference>
<dbReference type="AlphaFoldDB" id="A0A485M5P1"/>
<evidence type="ECO:0000256" key="4">
    <source>
        <dbReference type="ARBA" id="ARBA00022827"/>
    </source>
</evidence>
<dbReference type="PROSITE" id="PS00073">
    <property type="entry name" value="ACYL_COA_DH_2"/>
    <property type="match status" value="1"/>
</dbReference>
<dbReference type="InterPro" id="IPR009100">
    <property type="entry name" value="AcylCoA_DH/oxidase_NM_dom_sf"/>
</dbReference>
<evidence type="ECO:0000256" key="1">
    <source>
        <dbReference type="ARBA" id="ARBA00001974"/>
    </source>
</evidence>
<proteinExistence type="inferred from homology"/>
<dbReference type="SUPFAM" id="SSF47203">
    <property type="entry name" value="Acyl-CoA dehydrogenase C-terminal domain-like"/>
    <property type="match status" value="1"/>
</dbReference>
<dbReference type="Gene3D" id="1.10.540.10">
    <property type="entry name" value="Acyl-CoA dehydrogenase/oxidase, N-terminal domain"/>
    <property type="match status" value="1"/>
</dbReference>
<dbReference type="PIRSF" id="PIRSF016578">
    <property type="entry name" value="HsaA"/>
    <property type="match status" value="1"/>
</dbReference>
<dbReference type="Gene3D" id="1.20.140.10">
    <property type="entry name" value="Butyryl-CoA Dehydrogenase, subunit A, domain 3"/>
    <property type="match status" value="1"/>
</dbReference>
<feature type="domain" description="Acyl-CoA dehydrogenase/oxidase N-terminal" evidence="8">
    <location>
        <begin position="6"/>
        <end position="117"/>
    </location>
</feature>
<evidence type="ECO:0000313" key="9">
    <source>
        <dbReference type="EMBL" id="VFU17167.1"/>
    </source>
</evidence>
<dbReference type="FunFam" id="2.40.110.10:FF:000001">
    <property type="entry name" value="Acyl-CoA dehydrogenase, mitochondrial"/>
    <property type="match status" value="1"/>
</dbReference>
<accession>A0A485M5P1</accession>
<dbReference type="InterPro" id="IPR013786">
    <property type="entry name" value="AcylCoA_DH/ox_N"/>
</dbReference>
<dbReference type="EC" id="1.3.99.-" evidence="9"/>
<evidence type="ECO:0000256" key="3">
    <source>
        <dbReference type="ARBA" id="ARBA00022630"/>
    </source>
</evidence>
<dbReference type="SUPFAM" id="SSF56645">
    <property type="entry name" value="Acyl-CoA dehydrogenase NM domain-like"/>
    <property type="match status" value="1"/>
</dbReference>
<keyword evidence="4" id="KW-0274">FAD</keyword>
<dbReference type="EMBL" id="CAADRM010000128">
    <property type="protein sequence ID" value="VFU17167.1"/>
    <property type="molecule type" value="Genomic_DNA"/>
</dbReference>
<dbReference type="PANTHER" id="PTHR43884">
    <property type="entry name" value="ACYL-COA DEHYDROGENASE"/>
    <property type="match status" value="1"/>
</dbReference>
<gene>
    <name evidence="9" type="primary">mmgC</name>
    <name evidence="9" type="ORF">SCFA_620024</name>
</gene>
<dbReference type="InterPro" id="IPR037069">
    <property type="entry name" value="AcylCoA_DH/ox_N_sf"/>
</dbReference>
<evidence type="ECO:0000256" key="5">
    <source>
        <dbReference type="ARBA" id="ARBA00023002"/>
    </source>
</evidence>
<evidence type="ECO:0000259" key="7">
    <source>
        <dbReference type="Pfam" id="PF02770"/>
    </source>
</evidence>
<dbReference type="InterPro" id="IPR006091">
    <property type="entry name" value="Acyl-CoA_Oxase/DH_mid-dom"/>
</dbReference>
<organism evidence="9">
    <name type="scientific">anaerobic digester metagenome</name>
    <dbReference type="NCBI Taxonomy" id="1263854"/>
    <lineage>
        <taxon>unclassified sequences</taxon>
        <taxon>metagenomes</taxon>
        <taxon>ecological metagenomes</taxon>
    </lineage>
</organism>
<keyword evidence="3" id="KW-0285">Flavoprotein</keyword>
<evidence type="ECO:0000259" key="8">
    <source>
        <dbReference type="Pfam" id="PF02771"/>
    </source>
</evidence>
<comment type="similarity">
    <text evidence="2">Belongs to the acyl-CoA dehydrogenase family.</text>
</comment>
<protein>
    <submittedName>
        <fullName evidence="9">Acyl-CoA dehydrogenase</fullName>
        <ecNumber evidence="9">1.3.99.-</ecNumber>
    </submittedName>
</protein>
<dbReference type="GO" id="GO:0003995">
    <property type="term" value="F:acyl-CoA dehydrogenase activity"/>
    <property type="evidence" value="ECO:0007669"/>
    <property type="project" value="InterPro"/>
</dbReference>
<dbReference type="Gene3D" id="2.40.110.10">
    <property type="entry name" value="Butyryl-CoA Dehydrogenase, subunit A, domain 2"/>
    <property type="match status" value="1"/>
</dbReference>
<reference evidence="9" key="1">
    <citation type="submission" date="2019-03" db="EMBL/GenBank/DDBJ databases">
        <authorList>
            <person name="Hao L."/>
        </authorList>
    </citation>
    <scope>NUCLEOTIDE SEQUENCE</scope>
</reference>
<dbReference type="PANTHER" id="PTHR43884:SF12">
    <property type="entry name" value="ISOVALERYL-COA DEHYDROGENASE, MITOCHONDRIAL-RELATED"/>
    <property type="match status" value="1"/>
</dbReference>
<dbReference type="Pfam" id="PF02771">
    <property type="entry name" value="Acyl-CoA_dh_N"/>
    <property type="match status" value="1"/>
</dbReference>
<dbReference type="InterPro" id="IPR006089">
    <property type="entry name" value="Acyl-CoA_DH_CS"/>
</dbReference>
<feature type="domain" description="Acyl-CoA oxidase/dehydrogenase middle" evidence="7">
    <location>
        <begin position="121"/>
        <end position="216"/>
    </location>
</feature>
<keyword evidence="5 9" id="KW-0560">Oxidoreductase</keyword>
<dbReference type="GO" id="GO:0050660">
    <property type="term" value="F:flavin adenine dinucleotide binding"/>
    <property type="evidence" value="ECO:0007669"/>
    <property type="project" value="InterPro"/>
</dbReference>
<dbReference type="FunFam" id="1.10.540.10:FF:000002">
    <property type="entry name" value="Acyl-CoA dehydrogenase FadE19"/>
    <property type="match status" value="1"/>
</dbReference>